<dbReference type="PANTHER" id="PTHR10566:SF113">
    <property type="entry name" value="PROTEIN ACTIVITY OF BC1 COMPLEX KINASE 7, CHLOROPLASTIC"/>
    <property type="match status" value="1"/>
</dbReference>
<feature type="domain" description="ABC1 atypical kinase-like" evidence="3">
    <location>
        <begin position="73"/>
        <end position="362"/>
    </location>
</feature>
<dbReference type="InterPro" id="IPR011009">
    <property type="entry name" value="Kinase-like_dom_sf"/>
</dbReference>
<keyword evidence="2" id="KW-1133">Transmembrane helix</keyword>
<dbReference type="PANTHER" id="PTHR10566">
    <property type="entry name" value="CHAPERONE-ACTIVITY OF BC1 COMPLEX CABC1 -RELATED"/>
    <property type="match status" value="1"/>
</dbReference>
<keyword evidence="4" id="KW-0808">Transferase</keyword>
<dbReference type="Pfam" id="PF03109">
    <property type="entry name" value="ABC1"/>
    <property type="match status" value="1"/>
</dbReference>
<feature type="transmembrane region" description="Helical" evidence="2">
    <location>
        <begin position="519"/>
        <end position="540"/>
    </location>
</feature>
<organism evidence="4 5">
    <name type="scientific">Limosilactobacillus fastidiosus</name>
    <dbReference type="NCBI Taxonomy" id="2759855"/>
    <lineage>
        <taxon>Bacteria</taxon>
        <taxon>Bacillati</taxon>
        <taxon>Bacillota</taxon>
        <taxon>Bacilli</taxon>
        <taxon>Lactobacillales</taxon>
        <taxon>Lactobacillaceae</taxon>
        <taxon>Limosilactobacillus</taxon>
    </lineage>
</organism>
<evidence type="ECO:0000313" key="5">
    <source>
        <dbReference type="Proteomes" id="UP000518255"/>
    </source>
</evidence>
<accession>A0A7W3YC23</accession>
<dbReference type="InterPro" id="IPR050154">
    <property type="entry name" value="UbiB_kinase"/>
</dbReference>
<dbReference type="CDD" id="cd05121">
    <property type="entry name" value="ABC1_ADCK3-like"/>
    <property type="match status" value="1"/>
</dbReference>
<dbReference type="RefSeq" id="WP_182581188.1">
    <property type="nucleotide sequence ID" value="NZ_JACIUY010000058.1"/>
</dbReference>
<dbReference type="InterPro" id="IPR004147">
    <property type="entry name" value="ABC1_dom"/>
</dbReference>
<comment type="caution">
    <text evidence="4">The sequence shown here is derived from an EMBL/GenBank/DDBJ whole genome shotgun (WGS) entry which is preliminary data.</text>
</comment>
<dbReference type="GO" id="GO:0016301">
    <property type="term" value="F:kinase activity"/>
    <property type="evidence" value="ECO:0007669"/>
    <property type="project" value="UniProtKB-KW"/>
</dbReference>
<keyword evidence="4" id="KW-0418">Kinase</keyword>
<dbReference type="AlphaFoldDB" id="A0A7W3YC23"/>
<dbReference type="SUPFAM" id="SSF56112">
    <property type="entry name" value="Protein kinase-like (PK-like)"/>
    <property type="match status" value="1"/>
</dbReference>
<name>A0A7W3YC23_9LACO</name>
<feature type="transmembrane region" description="Helical" evidence="2">
    <location>
        <begin position="552"/>
        <end position="573"/>
    </location>
</feature>
<evidence type="ECO:0000259" key="3">
    <source>
        <dbReference type="Pfam" id="PF03109"/>
    </source>
</evidence>
<dbReference type="Proteomes" id="UP000518255">
    <property type="component" value="Unassembled WGS sequence"/>
</dbReference>
<comment type="similarity">
    <text evidence="1">Belongs to the protein kinase superfamily. ADCK protein kinase family.</text>
</comment>
<keyword evidence="2" id="KW-0812">Transmembrane</keyword>
<proteinExistence type="inferred from homology"/>
<dbReference type="EMBL" id="JACIUY010000058">
    <property type="protein sequence ID" value="MBB1086309.1"/>
    <property type="molecule type" value="Genomic_DNA"/>
</dbReference>
<evidence type="ECO:0000313" key="4">
    <source>
        <dbReference type="EMBL" id="MBB1086309.1"/>
    </source>
</evidence>
<sequence length="589" mass="67272">MVEETVVSPGKRLRRIMRIMREYHFLSNFYHQKNPEEVCQALEELGPTFIKMGQILSTRSDLVSPEYIKAFRKLQDNVPADDFASVKTTFETETGKKISEVFKSFDKKAFASASIGQVHHAELKDGTPVVVKIQHPDVTKLVDTDLALLKRAVELLKYVPTGITVVDPVKIFNTLSSSLKSEIDTIQEAKNGIEFYRLNNGQSIIRVPKVYFEYCAPKILVNEFMQGKSIKYLANEPLDKEDPEHAQAQQGTRHELAQALVKNFLKQVFVDHFFQADPHPGNILIHKLTETESQDDQFAVNKKFEKQVGNTNFSYQKEVALPPYRVIWIDFGMMGRISPSTADGIAKIVLAINSQDIHEIGQSIIPMCEQVGPLDEQKFYRELGRFLRPYLNIGLADINFTKMLYQIVQLCKNNNLRINSQVTMLVRAFGILETIIAKLDPSISMLEVARPFGQRYLKQHFNFRNQLDNSLWSSYRAIKAITQMPGKLNTFFDAISGGDAQINFHYSEQEQLMKWVSRIVNRVIIAIILAAIIVGSSLLVEGSADHPHIYRLGVLGYSLAIFIIVVMTISELLQRYRKYRQRKKEYGKK</sequence>
<evidence type="ECO:0000256" key="2">
    <source>
        <dbReference type="SAM" id="Phobius"/>
    </source>
</evidence>
<protein>
    <submittedName>
        <fullName evidence="4">AarF/ABC1/UbiB kinase family protein</fullName>
    </submittedName>
</protein>
<reference evidence="4 5" key="1">
    <citation type="submission" date="2020-07" db="EMBL/GenBank/DDBJ databases">
        <title>Description of Limosilactobacillus balticus sp. nov., Limosilactobacillus agrestis sp. nov., Limosilactobacillus albertensis sp. nov., Limosilactobacillus rudii sp. nov., Limosilactobacillus fastidiosus sp. nov., five novel Limosilactobacillus species isolated from the vertebrate gastrointestinal tract, and proposal of 6 subspecies of Limosilactobacillus reuteri adapted to the gastrointestinal tract of specific vertebrate hosts.</title>
        <authorList>
            <person name="Li F."/>
            <person name="Cheng C."/>
            <person name="Zheng J."/>
            <person name="Quevedo R.M."/>
            <person name="Li J."/>
            <person name="Roos S."/>
            <person name="Gaenzle M.G."/>
            <person name="Walter J."/>
        </authorList>
    </citation>
    <scope>NUCLEOTIDE SEQUENCE [LARGE SCALE GENOMIC DNA]</scope>
    <source>
        <strain evidence="4 5">WF-MA3-C</strain>
    </source>
</reference>
<gene>
    <name evidence="4" type="ORF">H5R63_05875</name>
</gene>
<keyword evidence="2" id="KW-0472">Membrane</keyword>
<evidence type="ECO:0000256" key="1">
    <source>
        <dbReference type="ARBA" id="ARBA00009670"/>
    </source>
</evidence>